<dbReference type="GO" id="GO:0003911">
    <property type="term" value="F:DNA ligase (NAD+) activity"/>
    <property type="evidence" value="ECO:0007669"/>
    <property type="project" value="UniProtKB-UniRule"/>
</dbReference>
<feature type="binding site" evidence="13">
    <location>
        <begin position="81"/>
        <end position="85"/>
    </location>
    <ligand>
        <name>NAD(+)</name>
        <dbReference type="ChEBI" id="CHEBI:57540"/>
    </ligand>
</feature>
<evidence type="ECO:0000259" key="16">
    <source>
        <dbReference type="PROSITE" id="PS50172"/>
    </source>
</evidence>
<keyword evidence="6 13" id="KW-0227">DNA damage</keyword>
<dbReference type="NCBIfam" id="NF005932">
    <property type="entry name" value="PRK07956.1"/>
    <property type="match status" value="1"/>
</dbReference>
<dbReference type="InterPro" id="IPR001679">
    <property type="entry name" value="DNA_ligase"/>
</dbReference>
<feature type="binding site" evidence="13">
    <location>
        <position position="219"/>
    </location>
    <ligand>
        <name>NAD(+)</name>
        <dbReference type="ChEBI" id="CHEBI:57540"/>
    </ligand>
</feature>
<dbReference type="KEGG" id="cvt:B843_05975"/>
<dbReference type="FunFam" id="1.10.150.20:FF:000006">
    <property type="entry name" value="DNA ligase"/>
    <property type="match status" value="1"/>
</dbReference>
<dbReference type="eggNOG" id="COG0272">
    <property type="taxonomic scope" value="Bacteria"/>
</dbReference>
<dbReference type="Gene3D" id="2.40.50.140">
    <property type="entry name" value="Nucleic acid-binding proteins"/>
    <property type="match status" value="1"/>
</dbReference>
<dbReference type="SUPFAM" id="SSF50249">
    <property type="entry name" value="Nucleic acid-binding proteins"/>
    <property type="match status" value="1"/>
</dbReference>
<dbReference type="InterPro" id="IPR033136">
    <property type="entry name" value="DNA_ligase_CS"/>
</dbReference>
<dbReference type="InterPro" id="IPR013840">
    <property type="entry name" value="DNAligase_N"/>
</dbReference>
<evidence type="ECO:0000256" key="9">
    <source>
        <dbReference type="ARBA" id="ARBA00023027"/>
    </source>
</evidence>
<keyword evidence="4 13" id="KW-0235">DNA replication</keyword>
<dbReference type="InterPro" id="IPR010994">
    <property type="entry name" value="RuvA_2-like"/>
</dbReference>
<dbReference type="PATRIC" id="fig|1224164.3.peg.1196"/>
<dbReference type="SMART" id="SM00532">
    <property type="entry name" value="LIGANc"/>
    <property type="match status" value="1"/>
</dbReference>
<accession>W5Y110</accession>
<feature type="binding site" evidence="13">
    <location>
        <position position="335"/>
    </location>
    <ligand>
        <name>NAD(+)</name>
        <dbReference type="ChEBI" id="CHEBI:57540"/>
    </ligand>
</feature>
<dbReference type="NCBIfam" id="TIGR00575">
    <property type="entry name" value="dnlj"/>
    <property type="match status" value="1"/>
</dbReference>
<keyword evidence="13" id="KW-0464">Manganese</keyword>
<feature type="binding site" evidence="13">
    <location>
        <position position="456"/>
    </location>
    <ligand>
        <name>Zn(2+)</name>
        <dbReference type="ChEBI" id="CHEBI:29105"/>
    </ligand>
</feature>
<dbReference type="PROSITE" id="PS01056">
    <property type="entry name" value="DNA_LIGASE_N2"/>
    <property type="match status" value="1"/>
</dbReference>
<feature type="binding site" evidence="13">
    <location>
        <position position="453"/>
    </location>
    <ligand>
        <name>Zn(2+)</name>
        <dbReference type="ChEBI" id="CHEBI:29105"/>
    </ligand>
</feature>
<dbReference type="GO" id="GO:0006281">
    <property type="term" value="P:DNA repair"/>
    <property type="evidence" value="ECO:0007669"/>
    <property type="project" value="UniProtKB-KW"/>
</dbReference>
<dbReference type="HAMAP" id="MF_01588">
    <property type="entry name" value="DNA_ligase_A"/>
    <property type="match status" value="1"/>
</dbReference>
<dbReference type="Gene3D" id="1.10.150.20">
    <property type="entry name" value="5' to 3' exonuclease, C-terminal subdomain"/>
    <property type="match status" value="2"/>
</dbReference>
<feature type="binding site" evidence="13">
    <location>
        <position position="156"/>
    </location>
    <ligand>
        <name>NAD(+)</name>
        <dbReference type="ChEBI" id="CHEBI:57540"/>
    </ligand>
</feature>
<organism evidence="17 18">
    <name type="scientific">Corynebacterium vitaeruminis DSM 20294</name>
    <dbReference type="NCBI Taxonomy" id="1224164"/>
    <lineage>
        <taxon>Bacteria</taxon>
        <taxon>Bacillati</taxon>
        <taxon>Actinomycetota</taxon>
        <taxon>Actinomycetes</taxon>
        <taxon>Mycobacteriales</taxon>
        <taxon>Corynebacteriaceae</taxon>
        <taxon>Corynebacterium</taxon>
    </lineage>
</organism>
<feature type="region of interest" description="Disordered" evidence="15">
    <location>
        <begin position="1"/>
        <end position="49"/>
    </location>
</feature>
<evidence type="ECO:0000256" key="2">
    <source>
        <dbReference type="ARBA" id="ARBA00013308"/>
    </source>
</evidence>
<keyword evidence="18" id="KW-1185">Reference proteome</keyword>
<dbReference type="InterPro" id="IPR001357">
    <property type="entry name" value="BRCT_dom"/>
</dbReference>
<dbReference type="SUPFAM" id="SSF56091">
    <property type="entry name" value="DNA ligase/mRNA capping enzyme, catalytic domain"/>
    <property type="match status" value="1"/>
</dbReference>
<dbReference type="CDD" id="cd17748">
    <property type="entry name" value="BRCT_DNA_ligase_like"/>
    <property type="match status" value="1"/>
</dbReference>
<feature type="binding site" evidence="13">
    <location>
        <position position="472"/>
    </location>
    <ligand>
        <name>Zn(2+)</name>
        <dbReference type="ChEBI" id="CHEBI:29105"/>
    </ligand>
</feature>
<evidence type="ECO:0000256" key="11">
    <source>
        <dbReference type="ARBA" id="ARBA00034005"/>
    </source>
</evidence>
<dbReference type="Pfam" id="PF03119">
    <property type="entry name" value="DNA_ligase_ZBD"/>
    <property type="match status" value="1"/>
</dbReference>
<dbReference type="InterPro" id="IPR018239">
    <property type="entry name" value="DNA_ligase_AS"/>
</dbReference>
<keyword evidence="3 13" id="KW-0436">Ligase</keyword>
<dbReference type="InterPro" id="IPR013839">
    <property type="entry name" value="DNAligase_adenylation"/>
</dbReference>
<protein>
    <recommendedName>
        <fullName evidence="2 13">DNA ligase</fullName>
        <ecNumber evidence="1 13">6.5.1.2</ecNumber>
    </recommendedName>
    <alternativeName>
        <fullName evidence="13">Polydeoxyribonucleotide synthase [NAD(+)]</fullName>
    </alternativeName>
</protein>
<feature type="active site" description="N6-AMP-lysine intermediate" evidence="13">
    <location>
        <position position="158"/>
    </location>
</feature>
<evidence type="ECO:0000256" key="5">
    <source>
        <dbReference type="ARBA" id="ARBA00022723"/>
    </source>
</evidence>
<evidence type="ECO:0000256" key="14">
    <source>
        <dbReference type="RuleBase" id="RU000618"/>
    </source>
</evidence>
<evidence type="ECO:0000256" key="8">
    <source>
        <dbReference type="ARBA" id="ARBA00022842"/>
    </source>
</evidence>
<evidence type="ECO:0000313" key="17">
    <source>
        <dbReference type="EMBL" id="AHI22580.1"/>
    </source>
</evidence>
<comment type="catalytic activity">
    <reaction evidence="11 13 14">
        <text>NAD(+) + (deoxyribonucleotide)n-3'-hydroxyl + 5'-phospho-(deoxyribonucleotide)m = (deoxyribonucleotide)n+m + AMP + beta-nicotinamide D-nucleotide.</text>
        <dbReference type="EC" id="6.5.1.2"/>
    </reaction>
</comment>
<feature type="binding site" evidence="13">
    <location>
        <position position="478"/>
    </location>
    <ligand>
        <name>Zn(2+)</name>
        <dbReference type="ChEBI" id="CHEBI:29105"/>
    </ligand>
</feature>
<evidence type="ECO:0000256" key="6">
    <source>
        <dbReference type="ARBA" id="ARBA00022763"/>
    </source>
</evidence>
<name>W5Y110_9CORY</name>
<dbReference type="Proteomes" id="UP000019222">
    <property type="component" value="Chromosome"/>
</dbReference>
<dbReference type="SMART" id="SM00292">
    <property type="entry name" value="BRCT"/>
    <property type="match status" value="1"/>
</dbReference>
<gene>
    <name evidence="13 17" type="primary">ligA</name>
    <name evidence="17" type="ORF">B843_05975</name>
</gene>
<sequence length="727" mass="79498">MEKVNNVSGEKATAPDFAVVPSEFDSDYEPAPGTKGANGAPEKATVESDELTDLRRQWDDLAEQVRYHRDAYYNKTPEISDEEFDALFRALQELEREHPELAVPDSPTMEVGAPAAQSSFDNVEHLERMLSLDNVFSPEELGEWLARTPAETYLTELKIDGLSLDVVYRDGRLDRAATRGDGRIGEDVTENARVITDLPHELTAHPDFPIPAVLEVRGEVFIAVEDFAAVNEQRQLEGGKPFANPRNAAAGSLRQKDVEAVRKRRLRMICHGIGFTEGFAPDSQYHAYEALSAWGLPVSQYTQKVHSAKEVQERVAHWAQHRHDALHEMDGLVVKVDDLASQRALGSTARAPRWAIAYKYPPEEVTTKLLDIQVGVGRTGRVTPFAVMEPVFVAGSTVAMATLHNQTEVKRKGVLIGDTVVIRKAGEVIPEVLGPVVEKRDGTEREFVFPTNCPSCGSVLAPQKEDDADWRCPNTRACPAQLSARLTYLAGRGAFDIEALGEKAAEDLIASGVLTDEGGLFDLTEDDLLRTNAYTTKKGTLNAVGKKLLKNLEASKDTDLWRVIVALSIRHVGPTAARALATKFRSLEAARAASVEDLAETEGVGQIIAESFKSWFEVDWHQAIIEAWARAGVRMEDDASGQPEQVLEGLTIVVTGTLENFSRDSAKEAIITRGGKAAGSVSKKTSFVVVGENAGSKETKARELGIRILNEAEFEQLLADGPDGVEA</sequence>
<feature type="domain" description="BRCT" evidence="16">
    <location>
        <begin position="642"/>
        <end position="711"/>
    </location>
</feature>
<dbReference type="EMBL" id="CP004353">
    <property type="protein sequence ID" value="AHI22580.1"/>
    <property type="molecule type" value="Genomic_DNA"/>
</dbReference>
<dbReference type="FunFam" id="2.40.50.140:FF:000012">
    <property type="entry name" value="DNA ligase"/>
    <property type="match status" value="1"/>
</dbReference>
<feature type="binding site" evidence="13">
    <location>
        <begin position="131"/>
        <end position="132"/>
    </location>
    <ligand>
        <name>NAD(+)</name>
        <dbReference type="ChEBI" id="CHEBI:57540"/>
    </ligand>
</feature>
<keyword evidence="8 13" id="KW-0460">Magnesium</keyword>
<evidence type="ECO:0000256" key="12">
    <source>
        <dbReference type="ARBA" id="ARBA00060881"/>
    </source>
</evidence>
<dbReference type="CDD" id="cd00114">
    <property type="entry name" value="LIGANc"/>
    <property type="match status" value="1"/>
</dbReference>
<dbReference type="Pfam" id="PF12826">
    <property type="entry name" value="HHH_2"/>
    <property type="match status" value="1"/>
</dbReference>
<dbReference type="Pfam" id="PF00533">
    <property type="entry name" value="BRCT"/>
    <property type="match status" value="1"/>
</dbReference>
<reference evidence="17 18" key="1">
    <citation type="submission" date="2013-02" db="EMBL/GenBank/DDBJ databases">
        <title>The complete genome sequence of Corynebacterium vitaeruminis DSM 20294.</title>
        <authorList>
            <person name="Ruckert C."/>
            <person name="Albersmeier A."/>
            <person name="Kalinowski J."/>
        </authorList>
    </citation>
    <scope>NUCLEOTIDE SEQUENCE [LARGE SCALE GENOMIC DNA]</scope>
    <source>
        <strain evidence="18">ATCC 10234</strain>
    </source>
</reference>
<dbReference type="PANTHER" id="PTHR23389:SF9">
    <property type="entry name" value="DNA LIGASE"/>
    <property type="match status" value="1"/>
</dbReference>
<evidence type="ECO:0000256" key="13">
    <source>
        <dbReference type="HAMAP-Rule" id="MF_01588"/>
    </source>
</evidence>
<dbReference type="GO" id="GO:0005829">
    <property type="term" value="C:cytosol"/>
    <property type="evidence" value="ECO:0007669"/>
    <property type="project" value="TreeGrafter"/>
</dbReference>
<dbReference type="Gene3D" id="3.40.50.10190">
    <property type="entry name" value="BRCT domain"/>
    <property type="match status" value="1"/>
</dbReference>
<dbReference type="InterPro" id="IPR004150">
    <property type="entry name" value="NAD_DNA_ligase_OB"/>
</dbReference>
<dbReference type="Gene3D" id="3.30.470.30">
    <property type="entry name" value="DNA ligase/mRNA capping enzyme"/>
    <property type="match status" value="1"/>
</dbReference>
<dbReference type="Gene3D" id="6.20.10.30">
    <property type="match status" value="1"/>
</dbReference>
<dbReference type="InterPro" id="IPR004149">
    <property type="entry name" value="Znf_DNAligase_C4"/>
</dbReference>
<dbReference type="GO" id="GO:0046872">
    <property type="term" value="F:metal ion binding"/>
    <property type="evidence" value="ECO:0007669"/>
    <property type="project" value="UniProtKB-KW"/>
</dbReference>
<evidence type="ECO:0000256" key="1">
    <source>
        <dbReference type="ARBA" id="ARBA00012722"/>
    </source>
</evidence>
<evidence type="ECO:0000256" key="7">
    <source>
        <dbReference type="ARBA" id="ARBA00022833"/>
    </source>
</evidence>
<comment type="similarity">
    <text evidence="12 13">Belongs to the NAD-dependent DNA ligase family. LigA subfamily.</text>
</comment>
<feature type="binding site" evidence="13">
    <location>
        <position position="359"/>
    </location>
    <ligand>
        <name>NAD(+)</name>
        <dbReference type="ChEBI" id="CHEBI:57540"/>
    </ligand>
</feature>
<dbReference type="PIRSF" id="PIRSF001604">
    <property type="entry name" value="LigA"/>
    <property type="match status" value="1"/>
</dbReference>
<evidence type="ECO:0000256" key="4">
    <source>
        <dbReference type="ARBA" id="ARBA00022705"/>
    </source>
</evidence>
<evidence type="ECO:0000256" key="10">
    <source>
        <dbReference type="ARBA" id="ARBA00023204"/>
    </source>
</evidence>
<comment type="cofactor">
    <cofactor evidence="13">
        <name>Mg(2+)</name>
        <dbReference type="ChEBI" id="CHEBI:18420"/>
    </cofactor>
    <cofactor evidence="13">
        <name>Mn(2+)</name>
        <dbReference type="ChEBI" id="CHEBI:29035"/>
    </cofactor>
</comment>
<dbReference type="InterPro" id="IPR012340">
    <property type="entry name" value="NA-bd_OB-fold"/>
</dbReference>
<proteinExistence type="inferred from homology"/>
<evidence type="ECO:0000313" key="18">
    <source>
        <dbReference type="Proteomes" id="UP000019222"/>
    </source>
</evidence>
<dbReference type="STRING" id="1224164.B843_05975"/>
<dbReference type="PROSITE" id="PS01055">
    <property type="entry name" value="DNA_LIGASE_N1"/>
    <property type="match status" value="1"/>
</dbReference>
<dbReference type="Pfam" id="PF03120">
    <property type="entry name" value="OB_DNA_ligase"/>
    <property type="match status" value="1"/>
</dbReference>
<dbReference type="AlphaFoldDB" id="W5Y110"/>
<dbReference type="SUPFAM" id="SSF47781">
    <property type="entry name" value="RuvA domain 2-like"/>
    <property type="match status" value="1"/>
</dbReference>
<dbReference type="GO" id="GO:0006260">
    <property type="term" value="P:DNA replication"/>
    <property type="evidence" value="ECO:0007669"/>
    <property type="project" value="UniProtKB-KW"/>
</dbReference>
<keyword evidence="9 13" id="KW-0520">NAD</keyword>
<dbReference type="HOGENOM" id="CLU_007764_2_1_11"/>
<keyword evidence="10 13" id="KW-0234">DNA repair</keyword>
<evidence type="ECO:0000256" key="15">
    <source>
        <dbReference type="SAM" id="MobiDB-lite"/>
    </source>
</evidence>
<dbReference type="Gene3D" id="1.10.287.610">
    <property type="entry name" value="Helix hairpin bin"/>
    <property type="match status" value="1"/>
</dbReference>
<dbReference type="PANTHER" id="PTHR23389">
    <property type="entry name" value="CHROMOSOME TRANSMISSION FIDELITY FACTOR 18"/>
    <property type="match status" value="1"/>
</dbReference>
<keyword evidence="7 13" id="KW-0862">Zinc</keyword>
<keyword evidence="5 13" id="KW-0479">Metal-binding</keyword>
<dbReference type="PROSITE" id="PS50172">
    <property type="entry name" value="BRCT"/>
    <property type="match status" value="1"/>
</dbReference>
<dbReference type="InterPro" id="IPR036420">
    <property type="entry name" value="BRCT_dom_sf"/>
</dbReference>
<dbReference type="InterPro" id="IPR041663">
    <property type="entry name" value="DisA/LigA_HHH"/>
</dbReference>
<dbReference type="EC" id="6.5.1.2" evidence="1 13"/>
<dbReference type="SUPFAM" id="SSF52113">
    <property type="entry name" value="BRCT domain"/>
    <property type="match status" value="1"/>
</dbReference>
<comment type="function">
    <text evidence="13">DNA ligase that catalyzes the formation of phosphodiester linkages between 5'-phosphoryl and 3'-hydroxyl groups in double-stranded DNA using NAD as a coenzyme and as the energy source for the reaction. It is essential for DNA replication and repair of damaged DNA.</text>
</comment>
<dbReference type="FunFam" id="3.40.50.10190:FF:000054">
    <property type="entry name" value="DNA ligase"/>
    <property type="match status" value="1"/>
</dbReference>
<dbReference type="Pfam" id="PF01653">
    <property type="entry name" value="DNA_ligase_aden"/>
    <property type="match status" value="1"/>
</dbReference>
<feature type="binding site" evidence="13">
    <location>
        <position position="179"/>
    </location>
    <ligand>
        <name>NAD(+)</name>
        <dbReference type="ChEBI" id="CHEBI:57540"/>
    </ligand>
</feature>
<evidence type="ECO:0000256" key="3">
    <source>
        <dbReference type="ARBA" id="ARBA00022598"/>
    </source>
</evidence>